<keyword evidence="3" id="KW-1185">Reference proteome</keyword>
<feature type="region of interest" description="Disordered" evidence="1">
    <location>
        <begin position="1"/>
        <end position="44"/>
    </location>
</feature>
<comment type="caution">
    <text evidence="2">The sequence shown here is derived from an EMBL/GenBank/DDBJ whole genome shotgun (WGS) entry which is preliminary data.</text>
</comment>
<reference evidence="2 3" key="1">
    <citation type="submission" date="2021-08" db="EMBL/GenBank/DDBJ databases">
        <title>WGS of actinomycetes from Thailand.</title>
        <authorList>
            <person name="Thawai C."/>
        </authorList>
    </citation>
    <scope>NUCLEOTIDE SEQUENCE [LARGE SCALE GENOMIC DNA]</scope>
    <source>
        <strain evidence="2 3">PLK6-54</strain>
    </source>
</reference>
<protein>
    <submittedName>
        <fullName evidence="2">Uncharacterized protein</fullName>
    </submittedName>
</protein>
<dbReference type="EMBL" id="JAINZZ010000038">
    <property type="protein sequence ID" value="MBY8880858.1"/>
    <property type="molecule type" value="Genomic_DNA"/>
</dbReference>
<sequence length="274" mass="28557">MASDEQRDHADPPEARRPGPPGTPGGPALPATRNDVGPSEPLTGEATRIRPVVVVTAIELRRSAREALAQRLGPGHIVVDIRRAGPDADIVLVPPSSALLLGMLRRRFPQARLLATEFTDDGYGADFRGPISGILDSDIDGYFVAPTMDDLADVTRSAGRAVAGALTGGGSGRRPRPVDLLAANRRLVLDSGHGAGPSVTVEPPQGAITVDLDDWARALDGDPRILADLAWPLILQLAGQGAHVTVVGDPPGSWARRARAAGVCVRPSSPDIPG</sequence>
<name>A0ABS7QCH7_9ACTN</name>
<organism evidence="2 3">
    <name type="scientific">Actinacidiphila acidipaludis</name>
    <dbReference type="NCBI Taxonomy" id="2873382"/>
    <lineage>
        <taxon>Bacteria</taxon>
        <taxon>Bacillati</taxon>
        <taxon>Actinomycetota</taxon>
        <taxon>Actinomycetes</taxon>
        <taxon>Kitasatosporales</taxon>
        <taxon>Streptomycetaceae</taxon>
        <taxon>Actinacidiphila</taxon>
    </lineage>
</organism>
<proteinExistence type="predicted"/>
<evidence type="ECO:0000313" key="2">
    <source>
        <dbReference type="EMBL" id="MBY8880858.1"/>
    </source>
</evidence>
<dbReference type="RefSeq" id="WP_222966332.1">
    <property type="nucleotide sequence ID" value="NZ_JAINZZ010000038.1"/>
</dbReference>
<evidence type="ECO:0000313" key="3">
    <source>
        <dbReference type="Proteomes" id="UP000778578"/>
    </source>
</evidence>
<evidence type="ECO:0000256" key="1">
    <source>
        <dbReference type="SAM" id="MobiDB-lite"/>
    </source>
</evidence>
<feature type="compositionally biased region" description="Basic and acidic residues" evidence="1">
    <location>
        <begin position="1"/>
        <end position="17"/>
    </location>
</feature>
<accession>A0ABS7QCH7</accession>
<dbReference type="Proteomes" id="UP000778578">
    <property type="component" value="Unassembled WGS sequence"/>
</dbReference>
<gene>
    <name evidence="2" type="ORF">K7862_24945</name>
</gene>